<proteinExistence type="predicted"/>
<accession>A0A1M5V7P2</accession>
<sequence length="147" mass="15636">MSDSELVPESRATILVVDDEAEIRALTAEALDDFDYQVLLAASGEEALSLYGDLAETIDMIILDLNMPGMGGYQCLRKLLALDPGVRVLVASGYSAPGQEAEIIAEGGAGFIGKPYLLSELLAKVTEVLDSDRNGVVPEAAHRRVSI</sequence>
<name>A0A1M5V7P2_9BACT</name>
<dbReference type="GO" id="GO:0000160">
    <property type="term" value="P:phosphorelay signal transduction system"/>
    <property type="evidence" value="ECO:0007669"/>
    <property type="project" value="InterPro"/>
</dbReference>
<dbReference type="Gene3D" id="3.40.50.2300">
    <property type="match status" value="1"/>
</dbReference>
<reference evidence="4 5" key="1">
    <citation type="submission" date="2016-11" db="EMBL/GenBank/DDBJ databases">
        <authorList>
            <person name="Jaros S."/>
            <person name="Januszkiewicz K."/>
            <person name="Wedrychowicz H."/>
        </authorList>
    </citation>
    <scope>NUCLEOTIDE SEQUENCE [LARGE SCALE GENOMIC DNA]</scope>
    <source>
        <strain evidence="4 5">DSM 9705</strain>
    </source>
</reference>
<dbReference type="EMBL" id="FQXS01000007">
    <property type="protein sequence ID" value="SHH71158.1"/>
    <property type="molecule type" value="Genomic_DNA"/>
</dbReference>
<dbReference type="STRING" id="1121409.SAMN02745124_01549"/>
<feature type="modified residue" description="4-aspartylphosphate" evidence="2">
    <location>
        <position position="64"/>
    </location>
</feature>
<dbReference type="PANTHER" id="PTHR44591">
    <property type="entry name" value="STRESS RESPONSE REGULATOR PROTEIN 1"/>
    <property type="match status" value="1"/>
</dbReference>
<dbReference type="InterPro" id="IPR011006">
    <property type="entry name" value="CheY-like_superfamily"/>
</dbReference>
<dbReference type="PANTHER" id="PTHR44591:SF3">
    <property type="entry name" value="RESPONSE REGULATORY DOMAIN-CONTAINING PROTEIN"/>
    <property type="match status" value="1"/>
</dbReference>
<dbReference type="AlphaFoldDB" id="A0A1M5V7P2"/>
<dbReference type="Pfam" id="PF00072">
    <property type="entry name" value="Response_reg"/>
    <property type="match status" value="1"/>
</dbReference>
<dbReference type="OrthoDB" id="5346841at2"/>
<evidence type="ECO:0000256" key="1">
    <source>
        <dbReference type="ARBA" id="ARBA00022553"/>
    </source>
</evidence>
<dbReference type="Proteomes" id="UP000184139">
    <property type="component" value="Unassembled WGS sequence"/>
</dbReference>
<dbReference type="PROSITE" id="PS50110">
    <property type="entry name" value="RESPONSE_REGULATORY"/>
    <property type="match status" value="1"/>
</dbReference>
<feature type="domain" description="Response regulatory" evidence="3">
    <location>
        <begin position="13"/>
        <end position="129"/>
    </location>
</feature>
<dbReference type="InterPro" id="IPR001789">
    <property type="entry name" value="Sig_transdc_resp-reg_receiver"/>
</dbReference>
<dbReference type="InterPro" id="IPR050595">
    <property type="entry name" value="Bact_response_regulator"/>
</dbReference>
<organism evidence="4 5">
    <name type="scientific">Desulfofustis glycolicus DSM 9705</name>
    <dbReference type="NCBI Taxonomy" id="1121409"/>
    <lineage>
        <taxon>Bacteria</taxon>
        <taxon>Pseudomonadati</taxon>
        <taxon>Thermodesulfobacteriota</taxon>
        <taxon>Desulfobulbia</taxon>
        <taxon>Desulfobulbales</taxon>
        <taxon>Desulfocapsaceae</taxon>
        <taxon>Desulfofustis</taxon>
    </lineage>
</organism>
<evidence type="ECO:0000313" key="5">
    <source>
        <dbReference type="Proteomes" id="UP000184139"/>
    </source>
</evidence>
<dbReference type="RefSeq" id="WP_073374904.1">
    <property type="nucleotide sequence ID" value="NZ_FQXS01000007.1"/>
</dbReference>
<dbReference type="SMART" id="SM00448">
    <property type="entry name" value="REC"/>
    <property type="match status" value="1"/>
</dbReference>
<dbReference type="SUPFAM" id="SSF52172">
    <property type="entry name" value="CheY-like"/>
    <property type="match status" value="1"/>
</dbReference>
<keyword evidence="5" id="KW-1185">Reference proteome</keyword>
<protein>
    <submittedName>
        <fullName evidence="4">Response regulator receiver domain-containing protein</fullName>
    </submittedName>
</protein>
<evidence type="ECO:0000313" key="4">
    <source>
        <dbReference type="EMBL" id="SHH71158.1"/>
    </source>
</evidence>
<evidence type="ECO:0000256" key="2">
    <source>
        <dbReference type="PROSITE-ProRule" id="PRU00169"/>
    </source>
</evidence>
<keyword evidence="1 2" id="KW-0597">Phosphoprotein</keyword>
<evidence type="ECO:0000259" key="3">
    <source>
        <dbReference type="PROSITE" id="PS50110"/>
    </source>
</evidence>
<dbReference type="CDD" id="cd00156">
    <property type="entry name" value="REC"/>
    <property type="match status" value="1"/>
</dbReference>
<gene>
    <name evidence="4" type="ORF">SAMN02745124_01549</name>
</gene>